<protein>
    <submittedName>
        <fullName evidence="1">Uncharacterized protein</fullName>
    </submittedName>
</protein>
<dbReference type="AlphaFoldDB" id="A0A2G8RU87"/>
<dbReference type="EMBL" id="AYKW01000056">
    <property type="protein sequence ID" value="PIL25077.1"/>
    <property type="molecule type" value="Genomic_DNA"/>
</dbReference>
<keyword evidence="2" id="KW-1185">Reference proteome</keyword>
<evidence type="ECO:0000313" key="2">
    <source>
        <dbReference type="Proteomes" id="UP000230002"/>
    </source>
</evidence>
<dbReference type="Proteomes" id="UP000230002">
    <property type="component" value="Unassembled WGS sequence"/>
</dbReference>
<gene>
    <name evidence="1" type="ORF">GSI_12966</name>
</gene>
<sequence length="67" mass="7340">MPIIVLPELPPEPPDQKRWFVAVKALDSLVDEKEGQALDARARGRGLGSQGGRCRGGLPEQDLCRVF</sequence>
<name>A0A2G8RU87_9APHY</name>
<organism evidence="1 2">
    <name type="scientific">Ganoderma sinense ZZ0214-1</name>
    <dbReference type="NCBI Taxonomy" id="1077348"/>
    <lineage>
        <taxon>Eukaryota</taxon>
        <taxon>Fungi</taxon>
        <taxon>Dikarya</taxon>
        <taxon>Basidiomycota</taxon>
        <taxon>Agaricomycotina</taxon>
        <taxon>Agaricomycetes</taxon>
        <taxon>Polyporales</taxon>
        <taxon>Polyporaceae</taxon>
        <taxon>Ganoderma</taxon>
    </lineage>
</organism>
<comment type="caution">
    <text evidence="1">The sequence shown here is derived from an EMBL/GenBank/DDBJ whole genome shotgun (WGS) entry which is preliminary data.</text>
</comment>
<reference evidence="1 2" key="1">
    <citation type="journal article" date="2015" name="Sci. Rep.">
        <title>Chromosome-level genome map provides insights into diverse defense mechanisms in the medicinal fungus Ganoderma sinense.</title>
        <authorList>
            <person name="Zhu Y."/>
            <person name="Xu J."/>
            <person name="Sun C."/>
            <person name="Zhou S."/>
            <person name="Xu H."/>
            <person name="Nelson D.R."/>
            <person name="Qian J."/>
            <person name="Song J."/>
            <person name="Luo H."/>
            <person name="Xiang L."/>
            <person name="Li Y."/>
            <person name="Xu Z."/>
            <person name="Ji A."/>
            <person name="Wang L."/>
            <person name="Lu S."/>
            <person name="Hayward A."/>
            <person name="Sun W."/>
            <person name="Li X."/>
            <person name="Schwartz D.C."/>
            <person name="Wang Y."/>
            <person name="Chen S."/>
        </authorList>
    </citation>
    <scope>NUCLEOTIDE SEQUENCE [LARGE SCALE GENOMIC DNA]</scope>
    <source>
        <strain evidence="1 2">ZZ0214-1</strain>
    </source>
</reference>
<proteinExistence type="predicted"/>
<evidence type="ECO:0000313" key="1">
    <source>
        <dbReference type="EMBL" id="PIL25077.1"/>
    </source>
</evidence>
<accession>A0A2G8RU87</accession>